<accession>A0AAD8D9X4</accession>
<dbReference type="Pfam" id="PF07147">
    <property type="entry name" value="PDCD9"/>
    <property type="match status" value="1"/>
</dbReference>
<dbReference type="InterPro" id="IPR010793">
    <property type="entry name" value="Ribosomal_mL37/mL65"/>
</dbReference>
<evidence type="ECO:0000256" key="8">
    <source>
        <dbReference type="ARBA" id="ARBA00041617"/>
    </source>
</evidence>
<gene>
    <name evidence="9" type="primary">MRPL37</name>
    <name evidence="9" type="ORF">AOXY_G13699</name>
</gene>
<keyword evidence="5" id="KW-0687">Ribonucleoprotein</keyword>
<dbReference type="GO" id="GO:0005739">
    <property type="term" value="C:mitochondrion"/>
    <property type="evidence" value="ECO:0007669"/>
    <property type="project" value="UniProtKB-SubCell"/>
</dbReference>
<evidence type="ECO:0000256" key="1">
    <source>
        <dbReference type="ARBA" id="ARBA00004173"/>
    </source>
</evidence>
<dbReference type="GO" id="GO:1990904">
    <property type="term" value="C:ribonucleoprotein complex"/>
    <property type="evidence" value="ECO:0007669"/>
    <property type="project" value="UniProtKB-KW"/>
</dbReference>
<evidence type="ECO:0000313" key="10">
    <source>
        <dbReference type="Proteomes" id="UP001230051"/>
    </source>
</evidence>
<evidence type="ECO:0000256" key="4">
    <source>
        <dbReference type="ARBA" id="ARBA00023128"/>
    </source>
</evidence>
<keyword evidence="3 9" id="KW-0689">Ribosomal protein</keyword>
<evidence type="ECO:0000256" key="3">
    <source>
        <dbReference type="ARBA" id="ARBA00022980"/>
    </source>
</evidence>
<dbReference type="GO" id="GO:0003735">
    <property type="term" value="F:structural constituent of ribosome"/>
    <property type="evidence" value="ECO:0007669"/>
    <property type="project" value="InterPro"/>
</dbReference>
<name>A0AAD8D9X4_ACIOX</name>
<keyword evidence="10" id="KW-1185">Reference proteome</keyword>
<evidence type="ECO:0000256" key="6">
    <source>
        <dbReference type="ARBA" id="ARBA00037985"/>
    </source>
</evidence>
<evidence type="ECO:0000313" key="9">
    <source>
        <dbReference type="EMBL" id="KAK1165220.1"/>
    </source>
</evidence>
<dbReference type="GO" id="GO:0006412">
    <property type="term" value="P:translation"/>
    <property type="evidence" value="ECO:0007669"/>
    <property type="project" value="InterPro"/>
</dbReference>
<protein>
    <recommendedName>
        <fullName evidence="7">Large ribosomal subunit protein mL37</fullName>
    </recommendedName>
    <alternativeName>
        <fullName evidence="8">39S ribosomal protein L37, mitochondrial</fullName>
    </alternativeName>
</protein>
<proteinExistence type="inferred from homology"/>
<dbReference type="EMBL" id="JAGXEW010000012">
    <property type="protein sequence ID" value="KAK1165220.1"/>
    <property type="molecule type" value="Genomic_DNA"/>
</dbReference>
<dbReference type="Proteomes" id="UP001230051">
    <property type="component" value="Unassembled WGS sequence"/>
</dbReference>
<dbReference type="PANTHER" id="PTHR15889:SF2">
    <property type="entry name" value="LARGE RIBOSOMAL SUBUNIT PROTEIN ML37"/>
    <property type="match status" value="1"/>
</dbReference>
<dbReference type="InterPro" id="IPR052482">
    <property type="entry name" value="mtLSU_mL37"/>
</dbReference>
<dbReference type="GO" id="GO:0005840">
    <property type="term" value="C:ribosome"/>
    <property type="evidence" value="ECO:0007669"/>
    <property type="project" value="UniProtKB-KW"/>
</dbReference>
<evidence type="ECO:0000256" key="5">
    <source>
        <dbReference type="ARBA" id="ARBA00023274"/>
    </source>
</evidence>
<dbReference type="AlphaFoldDB" id="A0AAD8D9X4"/>
<reference evidence="9" key="1">
    <citation type="submission" date="2022-02" db="EMBL/GenBank/DDBJ databases">
        <title>Atlantic sturgeon de novo genome assembly.</title>
        <authorList>
            <person name="Stock M."/>
            <person name="Klopp C."/>
            <person name="Guiguen Y."/>
            <person name="Cabau C."/>
            <person name="Parinello H."/>
            <person name="Santidrian Yebra-Pimentel E."/>
            <person name="Kuhl H."/>
            <person name="Dirks R.P."/>
            <person name="Guessner J."/>
            <person name="Wuertz S."/>
            <person name="Du K."/>
            <person name="Schartl M."/>
        </authorList>
    </citation>
    <scope>NUCLEOTIDE SEQUENCE</scope>
    <source>
        <strain evidence="9">STURGEONOMICS-FGT-2020</strain>
        <tissue evidence="9">Whole blood</tissue>
    </source>
</reference>
<evidence type="ECO:0000256" key="2">
    <source>
        <dbReference type="ARBA" id="ARBA00022946"/>
    </source>
</evidence>
<comment type="subcellular location">
    <subcellularLocation>
        <location evidence="1">Mitochondrion</location>
    </subcellularLocation>
</comment>
<keyword evidence="2" id="KW-0809">Transit peptide</keyword>
<comment type="caution">
    <text evidence="9">The sequence shown here is derived from an EMBL/GenBank/DDBJ whole genome shotgun (WGS) entry which is preliminary data.</text>
</comment>
<dbReference type="PANTHER" id="PTHR15889">
    <property type="entry name" value="MITOCHONDRIAL RIBOSOMAL PROTEIN L37"/>
    <property type="match status" value="1"/>
</dbReference>
<organism evidence="9 10">
    <name type="scientific">Acipenser oxyrinchus oxyrinchus</name>
    <dbReference type="NCBI Taxonomy" id="40147"/>
    <lineage>
        <taxon>Eukaryota</taxon>
        <taxon>Metazoa</taxon>
        <taxon>Chordata</taxon>
        <taxon>Craniata</taxon>
        <taxon>Vertebrata</taxon>
        <taxon>Euteleostomi</taxon>
        <taxon>Actinopterygii</taxon>
        <taxon>Chondrostei</taxon>
        <taxon>Acipenseriformes</taxon>
        <taxon>Acipenseridae</taxon>
        <taxon>Acipenser</taxon>
    </lineage>
</organism>
<comment type="similarity">
    <text evidence="6">Belongs to the mitochondrion-specific ribosomal protein mL37 family.</text>
</comment>
<sequence>MPKIVLHGVRSTEPMLLAVQIGNAARSAFLNYSHSRRCDVGGRRFFSVTYSLFGRGPPSRKEKKTVEIPGLDRVTYADRMHFVPGLAKPIFPDWQRHWHDPHHYRGPNNEEMKLHKENPCYVFNQRTKILEGVRQALWLTKSKLIQGLPEHILSLADDPANQIEDQDARVQQAIRHSRFWDTTAIRPKRDRFCPVLLWDLLHLCGTLQVKHTSLSKRILAENYRVAALWNRESDIFQVRGLNGMLLNSMTPLPVVAQSGEVLATKNHTLETFYPISPTIDLQCTYVYDQKNDTGFRDRYPYPHTHTLFFTETEDSAAKFKPEQLRAKMIMFAFGNALARAKSLHGEHPQVLEHPVVVQSIATDGRLFQFIVLQLNTTDLGPDTGVKNLVWMDQDQLLYDYAKCRPLIKKKIVTVPAGLSGYQPETFRKFLALHLHGAV</sequence>
<keyword evidence="4" id="KW-0496">Mitochondrion</keyword>
<evidence type="ECO:0000256" key="7">
    <source>
        <dbReference type="ARBA" id="ARBA00039442"/>
    </source>
</evidence>